<dbReference type="PANTHER" id="PTHR39323:SF1">
    <property type="entry name" value="BLR1149 PROTEIN"/>
    <property type="match status" value="1"/>
</dbReference>
<dbReference type="Proteomes" id="UP000239736">
    <property type="component" value="Unassembled WGS sequence"/>
</dbReference>
<comment type="caution">
    <text evidence="2">The sequence shown here is derived from an EMBL/GenBank/DDBJ whole genome shotgun (WGS) entry which is preliminary data.</text>
</comment>
<organism evidence="2 3">
    <name type="scientific">Albidovulum inexpectatum</name>
    <dbReference type="NCBI Taxonomy" id="196587"/>
    <lineage>
        <taxon>Bacteria</taxon>
        <taxon>Pseudomonadati</taxon>
        <taxon>Pseudomonadota</taxon>
        <taxon>Alphaproteobacteria</taxon>
        <taxon>Rhodobacterales</taxon>
        <taxon>Paracoccaceae</taxon>
        <taxon>Albidovulum</taxon>
    </lineage>
</organism>
<feature type="domain" description="Calcineurin-like phosphoesterase" evidence="1">
    <location>
        <begin position="29"/>
        <end position="140"/>
    </location>
</feature>
<sequence>MNGYGFTFCAARLVALPSGALYWPEFGCLVVSDLHLGRSERYARRGGVLLPPYETAETLARLRRDVQQTDPGVMVCLGDSFDDTEAVPDASGLRAIIGDLATNRRWIWIKGNHDPRPPISIGESAREWHLGPLVFRHEARKGDDASGEVSGHFHPKMRLAGQWRSCFLVDERRIIMPAYGRYTGGMACDRPPLRDLVQPDAIAVLTGPRAYPVPLLRAVPARRPS</sequence>
<dbReference type="PIRSF" id="PIRSF000887">
    <property type="entry name" value="Pesterase_MJ0037"/>
    <property type="match status" value="1"/>
</dbReference>
<dbReference type="SUPFAM" id="SSF56300">
    <property type="entry name" value="Metallo-dependent phosphatases"/>
    <property type="match status" value="1"/>
</dbReference>
<dbReference type="InterPro" id="IPR004843">
    <property type="entry name" value="Calcineurin-like_PHP"/>
</dbReference>
<dbReference type="PANTHER" id="PTHR39323">
    <property type="entry name" value="BLR1149 PROTEIN"/>
    <property type="match status" value="1"/>
</dbReference>
<reference evidence="2 3" key="1">
    <citation type="submission" date="2018-01" db="EMBL/GenBank/DDBJ databases">
        <title>Genomic Encyclopedia of Archaeal and Bacterial Type Strains, Phase II (KMG-II): from individual species to whole genera.</title>
        <authorList>
            <person name="Goeker M."/>
        </authorList>
    </citation>
    <scope>NUCLEOTIDE SEQUENCE [LARGE SCALE GENOMIC DNA]</scope>
    <source>
        <strain evidence="2 3">DSM 12048</strain>
    </source>
</reference>
<evidence type="ECO:0000259" key="1">
    <source>
        <dbReference type="Pfam" id="PF00149"/>
    </source>
</evidence>
<evidence type="ECO:0000313" key="3">
    <source>
        <dbReference type="Proteomes" id="UP000239736"/>
    </source>
</evidence>
<dbReference type="RefSeq" id="WP_104071006.1">
    <property type="nucleotide sequence ID" value="NZ_PRDS01000005.1"/>
</dbReference>
<gene>
    <name evidence="2" type="ORF">LV82_01837</name>
</gene>
<keyword evidence="3" id="KW-1185">Reference proteome</keyword>
<dbReference type="NCBIfam" id="TIGR04123">
    <property type="entry name" value="P_estr_lig_assc"/>
    <property type="match status" value="1"/>
</dbReference>
<accession>A0A2S5JGK7</accession>
<dbReference type="InterPro" id="IPR026336">
    <property type="entry name" value="PdeM-like"/>
</dbReference>
<name>A0A2S5JGK7_9RHOB</name>
<dbReference type="InterPro" id="IPR029052">
    <property type="entry name" value="Metallo-depent_PP-like"/>
</dbReference>
<protein>
    <submittedName>
        <fullName evidence="2">Putative phosphoesterase</fullName>
    </submittedName>
</protein>
<dbReference type="EMBL" id="PRDS01000005">
    <property type="protein sequence ID" value="PPB80488.1"/>
    <property type="molecule type" value="Genomic_DNA"/>
</dbReference>
<dbReference type="AlphaFoldDB" id="A0A2S5JGK7"/>
<evidence type="ECO:0000313" key="2">
    <source>
        <dbReference type="EMBL" id="PPB80488.1"/>
    </source>
</evidence>
<dbReference type="InterPro" id="IPR024173">
    <property type="entry name" value="Pesterase_MJ0037-like"/>
</dbReference>
<dbReference type="Gene3D" id="3.60.21.10">
    <property type="match status" value="1"/>
</dbReference>
<dbReference type="Pfam" id="PF00149">
    <property type="entry name" value="Metallophos"/>
    <property type="match status" value="1"/>
</dbReference>
<proteinExistence type="predicted"/>
<dbReference type="GO" id="GO:0016787">
    <property type="term" value="F:hydrolase activity"/>
    <property type="evidence" value="ECO:0007669"/>
    <property type="project" value="InterPro"/>
</dbReference>
<dbReference type="OrthoDB" id="9795838at2"/>